<keyword evidence="7 10" id="KW-0804">Transcription</keyword>
<name>A0A0V1BIW6_TRISP</name>
<dbReference type="Pfam" id="PF24824">
    <property type="entry name" value="PH_SPT16"/>
    <property type="match status" value="1"/>
</dbReference>
<dbReference type="AlphaFoldDB" id="A0A0V1BIW6"/>
<evidence type="ECO:0000259" key="13">
    <source>
        <dbReference type="SMART" id="SM01286"/>
    </source>
</evidence>
<dbReference type="FunCoup" id="A0A0V1BIW6">
    <property type="interactions" value="1964"/>
</dbReference>
<gene>
    <name evidence="15" type="primary">Supt16h</name>
    <name evidence="15" type="ORF">T01_6079</name>
</gene>
<evidence type="ECO:0000256" key="10">
    <source>
        <dbReference type="RuleBase" id="RU367052"/>
    </source>
</evidence>
<feature type="domain" description="Histone chaperone RTT106/FACT complex subunit SPT16-like middle" evidence="14">
    <location>
        <begin position="828"/>
        <end position="918"/>
    </location>
</feature>
<comment type="caution">
    <text evidence="15">The sequence shown here is derived from an EMBL/GenBank/DDBJ whole genome shotgun (WGS) entry which is preliminary data.</text>
</comment>
<dbReference type="InterPro" id="IPR029149">
    <property type="entry name" value="Creatin/AminoP/Spt16_N"/>
</dbReference>
<dbReference type="Gene3D" id="3.90.230.10">
    <property type="entry name" value="Creatinase/methionine aminopeptidase superfamily"/>
    <property type="match status" value="1"/>
</dbReference>
<dbReference type="GO" id="GO:0035101">
    <property type="term" value="C:FACT complex"/>
    <property type="evidence" value="ECO:0007669"/>
    <property type="project" value="UniProtKB-UniRule"/>
</dbReference>
<keyword evidence="2 10" id="KW-0158">Chromosome</keyword>
<dbReference type="InParanoid" id="A0A0V1BIW6"/>
<keyword evidence="3 10" id="KW-0235">DNA replication</keyword>
<keyword evidence="16" id="KW-1185">Reference proteome</keyword>
<dbReference type="InterPro" id="IPR000994">
    <property type="entry name" value="Pept_M24"/>
</dbReference>
<proteinExistence type="inferred from homology"/>
<feature type="compositionally biased region" description="Basic and acidic residues" evidence="11">
    <location>
        <begin position="1013"/>
        <end position="1029"/>
    </location>
</feature>
<evidence type="ECO:0000256" key="4">
    <source>
        <dbReference type="ARBA" id="ARBA00022763"/>
    </source>
</evidence>
<feature type="region of interest" description="Disordered" evidence="11">
    <location>
        <begin position="942"/>
        <end position="1037"/>
    </location>
</feature>
<dbReference type="FunFam" id="2.30.29.210:FF:000001">
    <property type="entry name" value="FACT complex subunit spt16"/>
    <property type="match status" value="1"/>
</dbReference>
<dbReference type="InterPro" id="IPR056595">
    <property type="entry name" value="Fact-SPT16_PH"/>
</dbReference>
<accession>A0A0V1BIW6</accession>
<evidence type="ECO:0000259" key="12">
    <source>
        <dbReference type="SMART" id="SM01285"/>
    </source>
</evidence>
<comment type="function">
    <text evidence="10">Component of the FACT complex, a general chromatin factor that acts to reorganize nucleosomes. The FACT complex is involved in multiple processes that require DNA as a template such as mRNA elongation, DNA replication and DNA repair. During transcription elongation the FACT complex acts as a histone chaperone that both destabilizes and restores nucleosomal structure. It facilitates the passage of RNA polymerase II and transcription by promoting the dissociation of one histone H2A-H2B dimer from the nucleosome, then subsequently promotes the reestablishment of the nucleosome following the passage of RNA polymerase II.</text>
</comment>
<evidence type="ECO:0000256" key="11">
    <source>
        <dbReference type="SAM" id="MobiDB-lite"/>
    </source>
</evidence>
<keyword evidence="6" id="KW-0175">Coiled coil</keyword>
<sequence>MEIDNKIQVERFPLRLQKFMNYWKKGIHEIISQVDAMVFCLGSTKDVVYSKTLTFHTWLFGYELSDLIIVITKESLTFLGSEKKIEFLQSYLKSCENLSLGTKCLVRKKEDLDKSNFATLLKILREHRKIGIFQKEKFAGEFAGAWKKCFDDERFFTVDITIPFALLTSVKDDLEIEYTQTACDASCAIYNKFFKQELISIIDDERKVQHSILAKSLEDATMNSKYLPDGADINSMDLCFPPIIQSGGRYALKFSVMSDDNNLHYGNIICSFGVRYRHYCSSLIRTLLVEPNKHLQDAYALLLDVELKVMECLRPGVKLSEVYGYAEDLIRARKPQYLEYLTKSIGFGMGIEFRESALLINGKNNVYLHGICDYYPGMVFNVHVGFCNFPNPEAKEKLDKVTALFIGDTVLITEDGSVCLTDAAKKRLKNCSMFIRAESEVETDGNKENIDEVLSRTKRTVVLTDQLRVNKETGEERRKNHQKELVKILNQTARERITTTKKQNVVPEQRKPVISYKARSLFPKNKEVKHLEFFIDRKYDSVVVPIFGVPIAFHITTVKNISQSIEGDFTYLRINFSRPVSAMVKNKDSTAAFQGLLYVKELTFRSSNLKEPGELDPPSANLREAYFKIKEVQKAFKARETEARDKQGIVQQDRLIICTNRVNPRLKDLFIRPNIVTKRISGTLEVHSNGFRYLSFRGDKVDIMFNNIKHAFFQPCDHEMIILIHLNLKDSIMFGKKKTNDVQFYTEVGEITTDLGRYGSRSDRDDLYAEQVKATFSENWKEADILDSEAERELRNKLNSAFRSFCDRVEKVTNGAVEFDTPFRDLGFYGAPYRASVLLQPTSCCLVNLTDWPTFVLTLDEVELVHFERVHLQLKHFDCIFIFKDYSRKPAMVSAIPQHMLDHVKEWLDSCDIVYTEGIQSLNWGKVMKSITDDPEGFFESGGWNFLTADDDTEKEDDSDESEATDDVYEPDSGDEGESDDDSEEYESEITESSGTPEEDTDSGMSWSELEEEARRADRQKDLEMEGRPQAKRARRH</sequence>
<dbReference type="SMART" id="SM01287">
    <property type="entry name" value="Rtt106"/>
    <property type="match status" value="1"/>
</dbReference>
<feature type="compositionally biased region" description="Acidic residues" evidence="11">
    <location>
        <begin position="949"/>
        <end position="990"/>
    </location>
</feature>
<dbReference type="InterPro" id="IPR013719">
    <property type="entry name" value="RTT106/SPT16-like_middle_dom"/>
</dbReference>
<dbReference type="InterPro" id="IPR011993">
    <property type="entry name" value="PH-like_dom_sf"/>
</dbReference>
<keyword evidence="9 10" id="KW-0539">Nucleus</keyword>
<evidence type="ECO:0000256" key="6">
    <source>
        <dbReference type="ARBA" id="ARBA00023054"/>
    </source>
</evidence>
<dbReference type="SMART" id="SM01286">
    <property type="entry name" value="SPT16"/>
    <property type="match status" value="1"/>
</dbReference>
<dbReference type="Gene3D" id="2.30.29.210">
    <property type="entry name" value="FACT complex subunit Spt16p/Cdc68p"/>
    <property type="match status" value="1"/>
</dbReference>
<dbReference type="FunFam" id="2.30.29.30:FF:000017">
    <property type="entry name" value="FACT complex subunit SPT16"/>
    <property type="match status" value="1"/>
</dbReference>
<dbReference type="Gene3D" id="2.30.29.150">
    <property type="match status" value="1"/>
</dbReference>
<evidence type="ECO:0000259" key="14">
    <source>
        <dbReference type="SMART" id="SM01287"/>
    </source>
</evidence>
<dbReference type="PANTHER" id="PTHR13980">
    <property type="entry name" value="CDC68 RELATED"/>
    <property type="match status" value="1"/>
</dbReference>
<dbReference type="Pfam" id="PF21091">
    <property type="entry name" value="SPT16_C"/>
    <property type="match status" value="1"/>
</dbReference>
<keyword evidence="8 10" id="KW-0234">DNA repair</keyword>
<dbReference type="SMART" id="SM01285">
    <property type="entry name" value="FACT-Spt16_Nlob"/>
    <property type="match status" value="1"/>
</dbReference>
<dbReference type="Pfam" id="PF14826">
    <property type="entry name" value="FACT-Spt16_Nlob"/>
    <property type="match status" value="1"/>
</dbReference>
<reference evidence="15 16" key="1">
    <citation type="submission" date="2015-01" db="EMBL/GenBank/DDBJ databases">
        <title>Evolution of Trichinella species and genotypes.</title>
        <authorList>
            <person name="Korhonen P.K."/>
            <person name="Edoardo P."/>
            <person name="Giuseppe L.R."/>
            <person name="Gasser R.B."/>
        </authorList>
    </citation>
    <scope>NUCLEOTIDE SEQUENCE [LARGE SCALE GENOMIC DNA]</scope>
    <source>
        <strain evidence="15">ISS3</strain>
    </source>
</reference>
<dbReference type="InterPro" id="IPR036005">
    <property type="entry name" value="Creatinase/aminopeptidase-like"/>
</dbReference>
<dbReference type="Proteomes" id="UP000054776">
    <property type="component" value="Unassembled WGS sequence"/>
</dbReference>
<evidence type="ECO:0000256" key="3">
    <source>
        <dbReference type="ARBA" id="ARBA00022705"/>
    </source>
</evidence>
<dbReference type="Pfam" id="PF00557">
    <property type="entry name" value="Peptidase_M24"/>
    <property type="match status" value="1"/>
</dbReference>
<evidence type="ECO:0000256" key="5">
    <source>
        <dbReference type="ARBA" id="ARBA00023015"/>
    </source>
</evidence>
<dbReference type="FunFam" id="3.90.230.10:FF:000005">
    <property type="entry name" value="FACT complex subunit spt16"/>
    <property type="match status" value="1"/>
</dbReference>
<dbReference type="Gene3D" id="2.30.29.30">
    <property type="entry name" value="Pleckstrin-homology domain (PH domain)/Phosphotyrosine-binding domain (PTB)"/>
    <property type="match status" value="1"/>
</dbReference>
<dbReference type="InterPro" id="IPR040258">
    <property type="entry name" value="Spt16"/>
</dbReference>
<dbReference type="InterPro" id="IPR048969">
    <property type="entry name" value="FACT_SPT16_C"/>
</dbReference>
<evidence type="ECO:0000256" key="8">
    <source>
        <dbReference type="ARBA" id="ARBA00023204"/>
    </source>
</evidence>
<evidence type="ECO:0000256" key="2">
    <source>
        <dbReference type="ARBA" id="ARBA00022454"/>
    </source>
</evidence>
<keyword evidence="5 10" id="KW-0805">Transcription regulation</keyword>
<organism evidence="15 16">
    <name type="scientific">Trichinella spiralis</name>
    <name type="common">Trichina worm</name>
    <dbReference type="NCBI Taxonomy" id="6334"/>
    <lineage>
        <taxon>Eukaryota</taxon>
        <taxon>Metazoa</taxon>
        <taxon>Ecdysozoa</taxon>
        <taxon>Nematoda</taxon>
        <taxon>Enoplea</taxon>
        <taxon>Dorylaimia</taxon>
        <taxon>Trichinellida</taxon>
        <taxon>Trichinellidae</taxon>
        <taxon>Trichinella</taxon>
    </lineage>
</organism>
<dbReference type="STRING" id="6334.A0A0V1BIW6"/>
<comment type="similarity">
    <text evidence="1 10">Belongs to the peptidase M24 family. SPT16 subfamily.</text>
</comment>
<dbReference type="GO" id="GO:0006368">
    <property type="term" value="P:transcription elongation by RNA polymerase II"/>
    <property type="evidence" value="ECO:0007669"/>
    <property type="project" value="TreeGrafter"/>
</dbReference>
<dbReference type="GO" id="GO:0010468">
    <property type="term" value="P:regulation of gene expression"/>
    <property type="evidence" value="ECO:0007669"/>
    <property type="project" value="UniProtKB-ARBA"/>
</dbReference>
<dbReference type="GO" id="GO:0006260">
    <property type="term" value="P:DNA replication"/>
    <property type="evidence" value="ECO:0007669"/>
    <property type="project" value="UniProtKB-KW"/>
</dbReference>
<dbReference type="PANTHER" id="PTHR13980:SF15">
    <property type="entry name" value="FACT COMPLEX SUBUNIT SPT16"/>
    <property type="match status" value="1"/>
</dbReference>
<evidence type="ECO:0000256" key="7">
    <source>
        <dbReference type="ARBA" id="ARBA00023163"/>
    </source>
</evidence>
<dbReference type="GO" id="GO:0031491">
    <property type="term" value="F:nucleosome binding"/>
    <property type="evidence" value="ECO:0007669"/>
    <property type="project" value="TreeGrafter"/>
</dbReference>
<protein>
    <recommendedName>
        <fullName evidence="10">FACT complex subunit</fullName>
    </recommendedName>
</protein>
<comment type="subcellular location">
    <subcellularLocation>
        <location evidence="10">Nucleus</location>
    </subcellularLocation>
    <subcellularLocation>
        <location evidence="10">Chromosome</location>
    </subcellularLocation>
</comment>
<feature type="domain" description="FACT complex subunit SPT16 N-terminal lobe" evidence="12">
    <location>
        <begin position="7"/>
        <end position="164"/>
    </location>
</feature>
<evidence type="ECO:0000256" key="9">
    <source>
        <dbReference type="ARBA" id="ARBA00023242"/>
    </source>
</evidence>
<evidence type="ECO:0000256" key="1">
    <source>
        <dbReference type="ARBA" id="ARBA00010779"/>
    </source>
</evidence>
<evidence type="ECO:0000313" key="16">
    <source>
        <dbReference type="Proteomes" id="UP000054776"/>
    </source>
</evidence>
<dbReference type="SUPFAM" id="SSF55920">
    <property type="entry name" value="Creatinase/aminopeptidase"/>
    <property type="match status" value="1"/>
</dbReference>
<evidence type="ECO:0000313" key="15">
    <source>
        <dbReference type="EMBL" id="KRY36903.1"/>
    </source>
</evidence>
<dbReference type="InterPro" id="IPR013953">
    <property type="entry name" value="FACT_SPT16_M"/>
</dbReference>
<dbReference type="InterPro" id="IPR029148">
    <property type="entry name" value="FACT-SPT16_Nlobe"/>
</dbReference>
<comment type="subunit">
    <text evidence="10">Component of the FACT complex.</text>
</comment>
<dbReference type="EMBL" id="JYDH01000038">
    <property type="protein sequence ID" value="KRY36903.1"/>
    <property type="molecule type" value="Genomic_DNA"/>
</dbReference>
<feature type="domain" description="FACT complex subunit SPT16 middle" evidence="13">
    <location>
        <begin position="533"/>
        <end position="693"/>
    </location>
</feature>
<dbReference type="OrthoDB" id="10251642at2759"/>
<dbReference type="GO" id="GO:0006281">
    <property type="term" value="P:DNA repair"/>
    <property type="evidence" value="ECO:0007669"/>
    <property type="project" value="UniProtKB-UniRule"/>
</dbReference>
<dbReference type="Gene3D" id="3.40.350.10">
    <property type="entry name" value="Creatinase/prolidase N-terminal domain"/>
    <property type="match status" value="1"/>
</dbReference>
<dbReference type="Pfam" id="PF08512">
    <property type="entry name" value="Rttp106-like_middle"/>
    <property type="match status" value="1"/>
</dbReference>
<keyword evidence="4 10" id="KW-0227">DNA damage</keyword>
<dbReference type="Pfam" id="PF08644">
    <property type="entry name" value="SPT16"/>
    <property type="match status" value="1"/>
</dbReference>